<proteinExistence type="predicted"/>
<dbReference type="EMBL" id="JABANM010022445">
    <property type="protein sequence ID" value="KAF4719600.1"/>
    <property type="molecule type" value="Genomic_DNA"/>
</dbReference>
<dbReference type="Proteomes" id="UP000574390">
    <property type="component" value="Unassembled WGS sequence"/>
</dbReference>
<sequence>MDRETGHSKGFGFVQFSCPEGAQRLLSEMMNKGAYEKQEEEEQQQETKAATPTSSSGVVKKPVYYQQLIVRGRMIDCK</sequence>
<dbReference type="GO" id="GO:0003723">
    <property type="term" value="F:RNA binding"/>
    <property type="evidence" value="ECO:0007669"/>
    <property type="project" value="InterPro"/>
</dbReference>
<accession>A0A7J6RIN1</accession>
<feature type="region of interest" description="Disordered" evidence="1">
    <location>
        <begin position="29"/>
        <end position="56"/>
    </location>
</feature>
<keyword evidence="5" id="KW-1185">Reference proteome</keyword>
<dbReference type="InterPro" id="IPR035979">
    <property type="entry name" value="RBD_domain_sf"/>
</dbReference>
<dbReference type="Gene3D" id="3.30.70.330">
    <property type="match status" value="1"/>
</dbReference>
<evidence type="ECO:0000259" key="2">
    <source>
        <dbReference type="Pfam" id="PF00076"/>
    </source>
</evidence>
<dbReference type="AlphaFoldDB" id="A0A7J6RIN1"/>
<protein>
    <recommendedName>
        <fullName evidence="2">RRM domain-containing protein</fullName>
    </recommendedName>
</protein>
<evidence type="ECO:0000313" key="5">
    <source>
        <dbReference type="Proteomes" id="UP000553632"/>
    </source>
</evidence>
<dbReference type="Pfam" id="PF00076">
    <property type="entry name" value="RRM_1"/>
    <property type="match status" value="1"/>
</dbReference>
<reference evidence="5 6" key="1">
    <citation type="submission" date="2020-04" db="EMBL/GenBank/DDBJ databases">
        <title>Perkinsus olseni comparative genomics.</title>
        <authorList>
            <person name="Bogema D.R."/>
        </authorList>
    </citation>
    <scope>NUCLEOTIDE SEQUENCE [LARGE SCALE GENOMIC DNA]</scope>
    <source>
        <strain evidence="3">ATCC PRA-205</strain>
        <strain evidence="4 5">ATCC PRA-207</strain>
    </source>
</reference>
<gene>
    <name evidence="3" type="ORF">FOZ62_021692</name>
    <name evidence="4" type="ORF">FOZ63_023928</name>
</gene>
<dbReference type="InterPro" id="IPR012677">
    <property type="entry name" value="Nucleotide-bd_a/b_plait_sf"/>
</dbReference>
<feature type="non-terminal residue" evidence="3">
    <location>
        <position position="78"/>
    </location>
</feature>
<evidence type="ECO:0000313" key="4">
    <source>
        <dbReference type="EMBL" id="KAF4755098.1"/>
    </source>
</evidence>
<evidence type="ECO:0000313" key="3">
    <source>
        <dbReference type="EMBL" id="KAF4719600.1"/>
    </source>
</evidence>
<organism evidence="3 6">
    <name type="scientific">Perkinsus olseni</name>
    <name type="common">Perkinsus atlanticus</name>
    <dbReference type="NCBI Taxonomy" id="32597"/>
    <lineage>
        <taxon>Eukaryota</taxon>
        <taxon>Sar</taxon>
        <taxon>Alveolata</taxon>
        <taxon>Perkinsozoa</taxon>
        <taxon>Perkinsea</taxon>
        <taxon>Perkinsida</taxon>
        <taxon>Perkinsidae</taxon>
        <taxon>Perkinsus</taxon>
    </lineage>
</organism>
<name>A0A7J6RIN1_PEROL</name>
<dbReference type="SUPFAM" id="SSF54928">
    <property type="entry name" value="RNA-binding domain, RBD"/>
    <property type="match status" value="1"/>
</dbReference>
<feature type="domain" description="RRM" evidence="2">
    <location>
        <begin position="2"/>
        <end position="32"/>
    </location>
</feature>
<dbReference type="InterPro" id="IPR000504">
    <property type="entry name" value="RRM_dom"/>
</dbReference>
<comment type="caution">
    <text evidence="3">The sequence shown here is derived from an EMBL/GenBank/DDBJ whole genome shotgun (WGS) entry which is preliminary data.</text>
</comment>
<dbReference type="EMBL" id="JABANO010004487">
    <property type="protein sequence ID" value="KAF4755098.1"/>
    <property type="molecule type" value="Genomic_DNA"/>
</dbReference>
<dbReference type="OMA" id="GRMIDCK"/>
<evidence type="ECO:0000313" key="6">
    <source>
        <dbReference type="Proteomes" id="UP000574390"/>
    </source>
</evidence>
<evidence type="ECO:0000256" key="1">
    <source>
        <dbReference type="SAM" id="MobiDB-lite"/>
    </source>
</evidence>
<dbReference type="Proteomes" id="UP000553632">
    <property type="component" value="Unassembled WGS sequence"/>
</dbReference>